<accession>A0A1Q9C033</accession>
<proteinExistence type="predicted"/>
<feature type="signal peptide" evidence="1">
    <location>
        <begin position="1"/>
        <end position="19"/>
    </location>
</feature>
<protein>
    <submittedName>
        <fullName evidence="2">Uncharacterized protein</fullName>
    </submittedName>
</protein>
<name>A0A1Q9C033_SYMMI</name>
<dbReference type="OrthoDB" id="10631804at2759"/>
<comment type="caution">
    <text evidence="2">The sequence shown here is derived from an EMBL/GenBank/DDBJ whole genome shotgun (WGS) entry which is preliminary data.</text>
</comment>
<feature type="chain" id="PRO_5011982807" evidence="1">
    <location>
        <begin position="20"/>
        <end position="136"/>
    </location>
</feature>
<organism evidence="2 3">
    <name type="scientific">Symbiodinium microadriaticum</name>
    <name type="common">Dinoflagellate</name>
    <name type="synonym">Zooxanthella microadriatica</name>
    <dbReference type="NCBI Taxonomy" id="2951"/>
    <lineage>
        <taxon>Eukaryota</taxon>
        <taxon>Sar</taxon>
        <taxon>Alveolata</taxon>
        <taxon>Dinophyceae</taxon>
        <taxon>Suessiales</taxon>
        <taxon>Symbiodiniaceae</taxon>
        <taxon>Symbiodinium</taxon>
    </lineage>
</organism>
<evidence type="ECO:0000313" key="3">
    <source>
        <dbReference type="Proteomes" id="UP000186817"/>
    </source>
</evidence>
<sequence>MPFLCCLSSTATATSCAIAADATASACVAAAVAAVQLYHDNHGCNYDCHNHCHGDDSSDHDDSIDDDKVPLFTAEFVVAGAAPQEVFNAIAAKQQEAGWNPNLKKVNITGFTRGARGVHEETPWNWLQGSGFQGLA</sequence>
<evidence type="ECO:0000313" key="2">
    <source>
        <dbReference type="EMBL" id="OLP76284.1"/>
    </source>
</evidence>
<reference evidence="2 3" key="1">
    <citation type="submission" date="2016-02" db="EMBL/GenBank/DDBJ databases">
        <title>Genome analysis of coral dinoflagellate symbionts highlights evolutionary adaptations to a symbiotic lifestyle.</title>
        <authorList>
            <person name="Aranda M."/>
            <person name="Li Y."/>
            <person name="Liew Y.J."/>
            <person name="Baumgarten S."/>
            <person name="Simakov O."/>
            <person name="Wilson M."/>
            <person name="Piel J."/>
            <person name="Ashoor H."/>
            <person name="Bougouffa S."/>
            <person name="Bajic V.B."/>
            <person name="Ryu T."/>
            <person name="Ravasi T."/>
            <person name="Bayer T."/>
            <person name="Micklem G."/>
            <person name="Kim H."/>
            <person name="Bhak J."/>
            <person name="Lajeunesse T.C."/>
            <person name="Voolstra C.R."/>
        </authorList>
    </citation>
    <scope>NUCLEOTIDE SEQUENCE [LARGE SCALE GENOMIC DNA]</scope>
    <source>
        <strain evidence="2 3">CCMP2467</strain>
    </source>
</reference>
<dbReference type="AlphaFoldDB" id="A0A1Q9C033"/>
<keyword evidence="3" id="KW-1185">Reference proteome</keyword>
<dbReference type="EMBL" id="LSRX01002074">
    <property type="protein sequence ID" value="OLP76284.1"/>
    <property type="molecule type" value="Genomic_DNA"/>
</dbReference>
<gene>
    <name evidence="2" type="ORF">AK812_SmicGene43801</name>
</gene>
<evidence type="ECO:0000256" key="1">
    <source>
        <dbReference type="SAM" id="SignalP"/>
    </source>
</evidence>
<dbReference type="Proteomes" id="UP000186817">
    <property type="component" value="Unassembled WGS sequence"/>
</dbReference>
<keyword evidence="1" id="KW-0732">Signal</keyword>